<comment type="subcellular location">
    <subcellularLocation>
        <location evidence="10">Cytoplasm</location>
    </subcellularLocation>
</comment>
<keyword evidence="14" id="KW-1185">Reference proteome</keyword>
<dbReference type="CDD" id="cd02885">
    <property type="entry name" value="NUDIX_IPP_Isomerase"/>
    <property type="match status" value="1"/>
</dbReference>
<evidence type="ECO:0000256" key="11">
    <source>
        <dbReference type="PIRSR" id="PIRSR018427-1"/>
    </source>
</evidence>
<evidence type="ECO:0000256" key="7">
    <source>
        <dbReference type="ARBA" id="ARBA00023211"/>
    </source>
</evidence>
<dbReference type="PANTHER" id="PTHR10885">
    <property type="entry name" value="ISOPENTENYL-DIPHOSPHATE DELTA-ISOMERASE"/>
    <property type="match status" value="1"/>
</dbReference>
<dbReference type="Proteomes" id="UP000233750">
    <property type="component" value="Unassembled WGS sequence"/>
</dbReference>
<comment type="caution">
    <text evidence="13">The sequence shown here is derived from an EMBL/GenBank/DDBJ whole genome shotgun (WGS) entry which is preliminary data.</text>
</comment>
<dbReference type="InterPro" id="IPR015797">
    <property type="entry name" value="NUDIX_hydrolase-like_dom_sf"/>
</dbReference>
<dbReference type="Gene3D" id="3.90.79.10">
    <property type="entry name" value="Nucleoside Triphosphate Pyrophosphohydrolase"/>
    <property type="match status" value="1"/>
</dbReference>
<dbReference type="SUPFAM" id="SSF55811">
    <property type="entry name" value="Nudix"/>
    <property type="match status" value="1"/>
</dbReference>
<evidence type="ECO:0000256" key="10">
    <source>
        <dbReference type="HAMAP-Rule" id="MF_00202"/>
    </source>
</evidence>
<comment type="pathway">
    <text evidence="1 10">Isoprenoid biosynthesis; dimethylallyl diphosphate biosynthesis; dimethylallyl diphosphate from isopentenyl diphosphate: step 1/1.</text>
</comment>
<organism evidence="13 14">
    <name type="scientific">Amycolatopsis echigonensis</name>
    <dbReference type="NCBI Taxonomy" id="2576905"/>
    <lineage>
        <taxon>Bacteria</taxon>
        <taxon>Bacillati</taxon>
        <taxon>Actinomycetota</taxon>
        <taxon>Actinomycetes</taxon>
        <taxon>Pseudonocardiales</taxon>
        <taxon>Pseudonocardiaceae</taxon>
        <taxon>Amycolatopsis</taxon>
    </lineage>
</organism>
<dbReference type="PANTHER" id="PTHR10885:SF0">
    <property type="entry name" value="ISOPENTENYL-DIPHOSPHATE DELTA-ISOMERASE"/>
    <property type="match status" value="1"/>
</dbReference>
<dbReference type="RefSeq" id="WP_101437005.1">
    <property type="nucleotide sequence ID" value="NZ_PJMY01000003.1"/>
</dbReference>
<dbReference type="UniPathway" id="UPA00059">
    <property type="reaction ID" value="UER00104"/>
</dbReference>
<dbReference type="NCBIfam" id="TIGR02150">
    <property type="entry name" value="IPP_isom_1"/>
    <property type="match status" value="1"/>
</dbReference>
<evidence type="ECO:0000256" key="4">
    <source>
        <dbReference type="ARBA" id="ARBA00022490"/>
    </source>
</evidence>
<evidence type="ECO:0000256" key="1">
    <source>
        <dbReference type="ARBA" id="ARBA00004826"/>
    </source>
</evidence>
<dbReference type="GO" id="GO:0005737">
    <property type="term" value="C:cytoplasm"/>
    <property type="evidence" value="ECO:0007669"/>
    <property type="project" value="UniProtKB-SubCell"/>
</dbReference>
<evidence type="ECO:0000313" key="14">
    <source>
        <dbReference type="Proteomes" id="UP000233750"/>
    </source>
</evidence>
<dbReference type="InterPro" id="IPR056375">
    <property type="entry name" value="Idi_bact"/>
</dbReference>
<sequence length="187" mass="21209">MDTSTEAETERVVFVTEDGVPTGETGPKLASHHADTRLHLAFSCYVLRRSDNALLITQRALHKKVWPGVWTNSVCGHPAPAEALETAVRRRASYELGLPTLEDLECVLPTYRYRTPPFQGIVENEFCPVFAAWTDVDPQPNPEEVGGWRWISWADYTQWITDPDTDASYWARDQFAQLKDKKPFSAL</sequence>
<evidence type="ECO:0000256" key="2">
    <source>
        <dbReference type="ARBA" id="ARBA00007579"/>
    </source>
</evidence>
<comment type="catalytic activity">
    <reaction evidence="10">
        <text>isopentenyl diphosphate = dimethylallyl diphosphate</text>
        <dbReference type="Rhea" id="RHEA:23284"/>
        <dbReference type="ChEBI" id="CHEBI:57623"/>
        <dbReference type="ChEBI" id="CHEBI:128769"/>
        <dbReference type="EC" id="5.3.3.2"/>
    </reaction>
</comment>
<keyword evidence="8 10" id="KW-0414">Isoprene biosynthesis</keyword>
<feature type="active site" evidence="10 11">
    <location>
        <position position="75"/>
    </location>
</feature>
<feature type="binding site" evidence="10">
    <location>
        <position position="123"/>
    </location>
    <ligand>
        <name>Mn(2+)</name>
        <dbReference type="ChEBI" id="CHEBI:29035"/>
    </ligand>
</feature>
<proteinExistence type="inferred from homology"/>
<evidence type="ECO:0000256" key="8">
    <source>
        <dbReference type="ARBA" id="ARBA00023229"/>
    </source>
</evidence>
<protein>
    <recommendedName>
        <fullName evidence="3 10">Isopentenyl-diphosphate Delta-isomerase</fullName>
        <shortName evidence="10">IPP isomerase</shortName>
        <ecNumber evidence="3 10">5.3.3.2</ecNumber>
    </recommendedName>
    <alternativeName>
        <fullName evidence="10">IPP:DMAPP isomerase</fullName>
    </alternativeName>
    <alternativeName>
        <fullName evidence="10">Isopentenyl pyrophosphate isomerase</fullName>
    </alternativeName>
</protein>
<dbReference type="PROSITE" id="PS51462">
    <property type="entry name" value="NUDIX"/>
    <property type="match status" value="1"/>
</dbReference>
<dbReference type="Pfam" id="PF00293">
    <property type="entry name" value="NUDIX"/>
    <property type="match status" value="1"/>
</dbReference>
<reference evidence="13 14" key="1">
    <citation type="submission" date="2017-12" db="EMBL/GenBank/DDBJ databases">
        <title>Sequencing the genomes of 1000 Actinobacteria strains.</title>
        <authorList>
            <person name="Klenk H.-P."/>
        </authorList>
    </citation>
    <scope>NUCLEOTIDE SEQUENCE [LARGE SCALE GENOMIC DNA]</scope>
    <source>
        <strain evidence="13 14">DSM 45165</strain>
    </source>
</reference>
<name>A0A2N3WHL8_9PSEU</name>
<dbReference type="GO" id="GO:0050992">
    <property type="term" value="P:dimethylallyl diphosphate biosynthetic process"/>
    <property type="evidence" value="ECO:0007669"/>
    <property type="project" value="UniProtKB-UniRule"/>
</dbReference>
<dbReference type="GO" id="GO:0008299">
    <property type="term" value="P:isoprenoid biosynthetic process"/>
    <property type="evidence" value="ECO:0007669"/>
    <property type="project" value="UniProtKB-UniRule"/>
</dbReference>
<evidence type="ECO:0000259" key="12">
    <source>
        <dbReference type="PROSITE" id="PS51462"/>
    </source>
</evidence>
<keyword evidence="5 10" id="KW-0479">Metal-binding</keyword>
<evidence type="ECO:0000256" key="9">
    <source>
        <dbReference type="ARBA" id="ARBA00023235"/>
    </source>
</evidence>
<dbReference type="PIRSF" id="PIRSF018427">
    <property type="entry name" value="Isopntndiph_ism"/>
    <property type="match status" value="1"/>
</dbReference>
<dbReference type="NCBIfam" id="NF002995">
    <property type="entry name" value="PRK03759.1"/>
    <property type="match status" value="1"/>
</dbReference>
<comment type="function">
    <text evidence="10">Catalyzes the 1,3-allylic rearrangement of the homoallylic substrate isopentenyl (IPP) to its highly electrophilic allylic isomer, dimethylallyl diphosphate (DMAPP).</text>
</comment>
<evidence type="ECO:0000256" key="3">
    <source>
        <dbReference type="ARBA" id="ARBA00012057"/>
    </source>
</evidence>
<gene>
    <name evidence="10" type="primary">idi</name>
    <name evidence="13" type="ORF">ATK30_4195</name>
</gene>
<dbReference type="GO" id="GO:0046872">
    <property type="term" value="F:metal ion binding"/>
    <property type="evidence" value="ECO:0007669"/>
    <property type="project" value="UniProtKB-KW"/>
</dbReference>
<feature type="binding site" evidence="10">
    <location>
        <position position="39"/>
    </location>
    <ligand>
        <name>Mn(2+)</name>
        <dbReference type="ChEBI" id="CHEBI:29035"/>
    </ligand>
</feature>
<accession>A0A2N3WHL8</accession>
<comment type="similarity">
    <text evidence="2 10">Belongs to the IPP isomerase type 1 family.</text>
</comment>
<dbReference type="InterPro" id="IPR011876">
    <property type="entry name" value="IsopentenylPP_isomerase_typ1"/>
</dbReference>
<comment type="cofactor">
    <cofactor evidence="10">
        <name>Mn(2+)</name>
        <dbReference type="ChEBI" id="CHEBI:29035"/>
    </cofactor>
    <text evidence="10">Binds 1 Mn(2+) ion per subunit.</text>
</comment>
<dbReference type="EC" id="5.3.3.2" evidence="3 10"/>
<feature type="active site" evidence="10 11">
    <location>
        <position position="125"/>
    </location>
</feature>
<evidence type="ECO:0000256" key="5">
    <source>
        <dbReference type="ARBA" id="ARBA00022723"/>
    </source>
</evidence>
<dbReference type="HAMAP" id="MF_00202">
    <property type="entry name" value="Idi"/>
    <property type="match status" value="1"/>
</dbReference>
<feature type="binding site" evidence="10">
    <location>
        <position position="77"/>
    </location>
    <ligand>
        <name>Mn(2+)</name>
        <dbReference type="ChEBI" id="CHEBI:29035"/>
    </ligand>
</feature>
<keyword evidence="4 10" id="KW-0963">Cytoplasm</keyword>
<comment type="cofactor">
    <cofactor evidence="10">
        <name>Mg(2+)</name>
        <dbReference type="ChEBI" id="CHEBI:18420"/>
    </cofactor>
    <text evidence="10">Binds 1 Mg(2+) ion per subunit. The magnesium ion binds only when substrate is bound.</text>
</comment>
<dbReference type="GO" id="GO:0004452">
    <property type="term" value="F:isopentenyl-diphosphate delta-isomerase activity"/>
    <property type="evidence" value="ECO:0007669"/>
    <property type="project" value="UniProtKB-UniRule"/>
</dbReference>
<evidence type="ECO:0000256" key="6">
    <source>
        <dbReference type="ARBA" id="ARBA00022842"/>
    </source>
</evidence>
<feature type="domain" description="Nudix hydrolase" evidence="12">
    <location>
        <begin position="37"/>
        <end position="173"/>
    </location>
</feature>
<dbReference type="EMBL" id="PJMY01000003">
    <property type="protein sequence ID" value="PKV93352.1"/>
    <property type="molecule type" value="Genomic_DNA"/>
</dbReference>
<feature type="binding site" evidence="10">
    <location>
        <position position="95"/>
    </location>
    <ligand>
        <name>Mg(2+)</name>
        <dbReference type="ChEBI" id="CHEBI:18420"/>
    </ligand>
</feature>
<keyword evidence="6 10" id="KW-0460">Magnesium</keyword>
<dbReference type="InterPro" id="IPR000086">
    <property type="entry name" value="NUDIX_hydrolase_dom"/>
</dbReference>
<keyword evidence="9 10" id="KW-0413">Isomerase</keyword>
<dbReference type="AlphaFoldDB" id="A0A2N3WHL8"/>
<feature type="binding site" evidence="10">
    <location>
        <position position="125"/>
    </location>
    <ligand>
        <name>Mn(2+)</name>
        <dbReference type="ChEBI" id="CHEBI:29035"/>
    </ligand>
</feature>
<keyword evidence="7 10" id="KW-0464">Manganese</keyword>
<evidence type="ECO:0000313" key="13">
    <source>
        <dbReference type="EMBL" id="PKV93352.1"/>
    </source>
</evidence>
<dbReference type="OrthoDB" id="9809458at2"/>
<feature type="binding site" evidence="10">
    <location>
        <position position="32"/>
    </location>
    <ligand>
        <name>Mn(2+)</name>
        <dbReference type="ChEBI" id="CHEBI:29035"/>
    </ligand>
</feature>